<dbReference type="eggNOG" id="ENOG503447M">
    <property type="taxonomic scope" value="Bacteria"/>
</dbReference>
<evidence type="ECO:0008006" key="4">
    <source>
        <dbReference type="Google" id="ProtNLM"/>
    </source>
</evidence>
<evidence type="ECO:0000313" key="2">
    <source>
        <dbReference type="EMBL" id="AIQ67467.1"/>
    </source>
</evidence>
<dbReference type="HOGENOM" id="CLU_1925501_0_0_9"/>
<feature type="transmembrane region" description="Helical" evidence="1">
    <location>
        <begin position="68"/>
        <end position="89"/>
    </location>
</feature>
<dbReference type="KEGG" id="pgm:PGRAT_07335"/>
<dbReference type="OrthoDB" id="2665917at2"/>
<reference evidence="2 3" key="1">
    <citation type="submission" date="2014-08" db="EMBL/GenBank/DDBJ databases">
        <title>Comparative genomics of the Paenibacillus odorifer group.</title>
        <authorList>
            <person name="den Bakker H.C."/>
            <person name="Tsai Y.-C."/>
            <person name="Martin N."/>
            <person name="Korlach J."/>
            <person name="Wiedmann M."/>
        </authorList>
    </citation>
    <scope>NUCLEOTIDE SEQUENCE [LARGE SCALE GENOMIC DNA]</scope>
    <source>
        <strain evidence="2 3">DSM 15220</strain>
    </source>
</reference>
<feature type="transmembrane region" description="Helical" evidence="1">
    <location>
        <begin position="39"/>
        <end position="61"/>
    </location>
</feature>
<dbReference type="RefSeq" id="WP_025705185.1">
    <property type="nucleotide sequence ID" value="NZ_CP009287.1"/>
</dbReference>
<evidence type="ECO:0000256" key="1">
    <source>
        <dbReference type="SAM" id="Phobius"/>
    </source>
</evidence>
<accession>A0A089M2R4</accession>
<keyword evidence="1" id="KW-0812">Transmembrane</keyword>
<organism evidence="2 3">
    <name type="scientific">Paenibacillus graminis</name>
    <dbReference type="NCBI Taxonomy" id="189425"/>
    <lineage>
        <taxon>Bacteria</taxon>
        <taxon>Bacillati</taxon>
        <taxon>Bacillota</taxon>
        <taxon>Bacilli</taxon>
        <taxon>Bacillales</taxon>
        <taxon>Paenibacillaceae</taxon>
        <taxon>Paenibacillus</taxon>
    </lineage>
</organism>
<sequence length="133" mass="15006">MGFLPTAKSKRWSFWIPVYALVLWLLLILNRFVLLDNDFSPLLLARYAALALGASIVVNGFGWLGAQLVWLITTAGILAGLGFMMAYTYREMSGWEDLAGFLMFVMFALGGFAAGLLAEGIFWLIRHRRRRKL</sequence>
<gene>
    <name evidence="2" type="ORF">PGRAT_07335</name>
</gene>
<proteinExistence type="predicted"/>
<evidence type="ECO:0000313" key="3">
    <source>
        <dbReference type="Proteomes" id="UP000029500"/>
    </source>
</evidence>
<dbReference type="Proteomes" id="UP000029500">
    <property type="component" value="Chromosome"/>
</dbReference>
<dbReference type="AlphaFoldDB" id="A0A089M2R4"/>
<dbReference type="STRING" id="189425.PGRAT_07335"/>
<feature type="transmembrane region" description="Helical" evidence="1">
    <location>
        <begin position="12"/>
        <end position="33"/>
    </location>
</feature>
<dbReference type="EMBL" id="CP009287">
    <property type="protein sequence ID" value="AIQ67467.1"/>
    <property type="molecule type" value="Genomic_DNA"/>
</dbReference>
<feature type="transmembrane region" description="Helical" evidence="1">
    <location>
        <begin position="101"/>
        <end position="125"/>
    </location>
</feature>
<keyword evidence="1" id="KW-1133">Transmembrane helix</keyword>
<keyword evidence="3" id="KW-1185">Reference proteome</keyword>
<protein>
    <recommendedName>
        <fullName evidence="4">Permease</fullName>
    </recommendedName>
</protein>
<name>A0A089M2R4_9BACL</name>
<keyword evidence="1" id="KW-0472">Membrane</keyword>